<evidence type="ECO:0000313" key="9">
    <source>
        <dbReference type="EMBL" id="KDP32275.1"/>
    </source>
</evidence>
<dbReference type="GO" id="GO:0035267">
    <property type="term" value="C:NuA4 histone acetyltransferase complex"/>
    <property type="evidence" value="ECO:0007669"/>
    <property type="project" value="InterPro"/>
</dbReference>
<feature type="compositionally biased region" description="Polar residues" evidence="7">
    <location>
        <begin position="64"/>
        <end position="77"/>
    </location>
</feature>
<feature type="compositionally biased region" description="Low complexity" evidence="7">
    <location>
        <begin position="1023"/>
        <end position="1036"/>
    </location>
</feature>
<sequence length="1714" mass="193407">MENRIGSPHEAEIPKKSRSLDLKSLYQSKDSKDAGTKNLKRKGSVDVSGVEKRHERKKSRKAVSISSFRKVNGNGSKSLEEVYNGSLSSGSHDSKDLKPGSNQRVNDSSGFSSISQTLDGSFIQIPRRKRGFVGRRKVENFSQVLKPAGLSTDKAGDVDKPSKIAGRDVKVKQKKGSDDFKENRNGETNSGRHFEEKDKLPDLPVVNSGDLSVKKSLNGHYVESNGDSSSKKSLRKRSRKRKDLASDDKSVAKEAEPSIDTSVKKSDDLQDDDEENLEENAARMLSSRFDPSCTVFSLNSKGSSLPSTNGLSFLLSSGQEFIAQGSNYVSGSESASVDTAGRVLRPRKQHKEKGNSRKRRHYYEIFSGDLDAYWVLNRRIKVFWPLDQSWYYGLISEYDKVKKLHHVKYDDRDEEWINLQNERFKLLLLPSEVPGKPQRKRSVTRVKRSNGEKGKLKLSKEKKKDSTTEDDNYVGNYMDSEPIISWLARTTHRVKSSPLRALKKQKMSSRSLTSVTSLLPDETVSRHDSSGAGSQNRDKINLPGNSAFADRFAAGGRIGLFPTESPINSKDRKLRNDNKVPVVYYRRRFRNVSSVLHNTCKDNHVSTSLPDADASLGPVIASGTLVKQAISLRRLNPDENLERLDTVEVLWLSDVSGLLKVNVQLVESRQLWFQLNLPLVSICDCLLGMDNTWFFHMLLLLQYGTLMTMWPRVHLEMLFVDNIVGLRFFLFEGCLKRAIGFVFHVLDVFHQPSEQGKYADLLLPVTSIKFKFSCIQGFRKQLVFAFYSFSEVKNSKWMHLDSRLKRHCLLTEQLPLSECTFDNIKALQNGTNQLVKSSVCGYPWRIKGPIRRSRQCTSLAGVSRDSTYVNANSSSAYFDKSDGWFPPFALSFSAAPTFFLGLHLKLLMEHSVTHISFQDHVSIEHPDNSDSLLDECSSVEDYSNKDSEITSCNNFKVSSRDANCDECLSCGKAEPQAIGISANSVGDWMTSSPNNFNNVANVGAAASSKDPGKFASDAIDVPQKQSSHHSGSEQQGLSVKPAADKCSTGSHSLLNGITVEIPPVNQFDKHVDKELHGAQQSTDLSWNMNGGIIPSPNPTARRSTWHRSRSSSTSFGYLAHGWSDGRGDFVHNNFGNGPKKPRTQVSYALPFGGFDYCPKNKSHSQKAVPHKRIRTASEKRSLDVSRGSERNLELSCEANVLITHGDRGWREGGAQVVVELFDHNEWKLAVKISGTTKYSYKAHQFLQPGSTNRYTHAMMWKGGKDWILEFPDRSQWLRFKEMHEECHNRNIRAALIKNIPIPGVRLIEENDDGGIEIPFLRSSSKYFRQVETDVEMALNPSRVLYDMDSDDDQWMLKNQTSSEVAASCLWEISEEMFEKTMDMLEKAAYSQQRDQFTSDEIEELMAGVGPLKVVKIIYEHWQQKRQRKGMPLIRHLQPPLWERYQQQVRECELAMAKCNTALPNGCHEKVATTEKPPMFAFCLKPRGLEVPNRGSKQRSQRKISMSVQNNNFPGDHDGFHAYGRRLNGFASGDEKFVYQGHNYEPLDDSPLSQISPRVFSPRDTGGKGYFSMSGDRYDRTHIHKLYRNKSKKPGAFLFPNDAQMVASYNRRMFDKRNGVNRWNMGFSEWRSQRHYHLDGPPSHGPEQFDSSDLDEFRLRDASGAARHALHVAKLKRERAQRLLYRADLAIHKAVVALMTAEAIKASSEDINSDG</sequence>
<feature type="region of interest" description="Disordered" evidence="7">
    <location>
        <begin position="495"/>
        <end position="543"/>
    </location>
</feature>
<feature type="region of interest" description="Disordered" evidence="7">
    <location>
        <begin position="435"/>
        <end position="474"/>
    </location>
</feature>
<evidence type="ECO:0000256" key="4">
    <source>
        <dbReference type="ARBA" id="ARBA00023163"/>
    </source>
</evidence>
<dbReference type="Pfam" id="PF10513">
    <property type="entry name" value="EPL1"/>
    <property type="match status" value="1"/>
</dbReference>
<evidence type="ECO:0000256" key="7">
    <source>
        <dbReference type="SAM" id="MobiDB-lite"/>
    </source>
</evidence>
<dbReference type="GO" id="GO:0005634">
    <property type="term" value="C:nucleus"/>
    <property type="evidence" value="ECO:0007669"/>
    <property type="project" value="UniProtKB-SubCell"/>
</dbReference>
<feature type="compositionally biased region" description="Basic and acidic residues" evidence="7">
    <location>
        <begin position="154"/>
        <end position="201"/>
    </location>
</feature>
<evidence type="ECO:0000259" key="8">
    <source>
        <dbReference type="SMART" id="SM00333"/>
    </source>
</evidence>
<keyword evidence="4 6" id="KW-0804">Transcription</keyword>
<dbReference type="InterPro" id="IPR002999">
    <property type="entry name" value="Tudor"/>
</dbReference>
<proteinExistence type="inferred from homology"/>
<feature type="compositionally biased region" description="Basic and acidic residues" evidence="7">
    <location>
        <begin position="1"/>
        <end position="21"/>
    </location>
</feature>
<protein>
    <recommendedName>
        <fullName evidence="6">Enhancer of polycomb-like protein</fullName>
    </recommendedName>
</protein>
<dbReference type="Gene3D" id="2.30.30.140">
    <property type="match status" value="1"/>
</dbReference>
<keyword evidence="10" id="KW-1185">Reference proteome</keyword>
<comment type="subcellular location">
    <subcellularLocation>
        <location evidence="1 6">Nucleus</location>
    </subcellularLocation>
</comment>
<keyword evidence="5 6" id="KW-0539">Nucleus</keyword>
<feature type="compositionally biased region" description="Basic and acidic residues" evidence="7">
    <location>
        <begin position="449"/>
        <end position="467"/>
    </location>
</feature>
<evidence type="ECO:0000256" key="5">
    <source>
        <dbReference type="ARBA" id="ARBA00023242"/>
    </source>
</evidence>
<evidence type="ECO:0000313" key="10">
    <source>
        <dbReference type="Proteomes" id="UP000027138"/>
    </source>
</evidence>
<feature type="region of interest" description="Disordered" evidence="7">
    <location>
        <begin position="1004"/>
        <end position="1045"/>
    </location>
</feature>
<gene>
    <name evidence="9" type="ORF">JCGZ_13200</name>
</gene>
<accession>A0A067KJ50</accession>
<feature type="region of interest" description="Disordered" evidence="7">
    <location>
        <begin position="1"/>
        <end position="115"/>
    </location>
</feature>
<feature type="compositionally biased region" description="Polar residues" evidence="7">
    <location>
        <begin position="100"/>
        <end position="115"/>
    </location>
</feature>
<feature type="compositionally biased region" description="Basic residues" evidence="7">
    <location>
        <begin position="437"/>
        <end position="448"/>
    </location>
</feature>
<dbReference type="SMART" id="SM00333">
    <property type="entry name" value="TUDOR"/>
    <property type="match status" value="1"/>
</dbReference>
<reference evidence="9 10" key="1">
    <citation type="journal article" date="2014" name="PLoS ONE">
        <title>Global Analysis of Gene Expression Profiles in Physic Nut (Jatropha curcas L.) Seedlings Exposed to Salt Stress.</title>
        <authorList>
            <person name="Zhang L."/>
            <person name="Zhang C."/>
            <person name="Wu P."/>
            <person name="Chen Y."/>
            <person name="Li M."/>
            <person name="Jiang H."/>
            <person name="Wu G."/>
        </authorList>
    </citation>
    <scope>NUCLEOTIDE SEQUENCE [LARGE SCALE GENOMIC DNA]</scope>
    <source>
        <strain evidence="10">cv. GZQX0401</strain>
        <tissue evidence="9">Young leaves</tissue>
    </source>
</reference>
<dbReference type="EMBL" id="KK914582">
    <property type="protein sequence ID" value="KDP32275.1"/>
    <property type="molecule type" value="Genomic_DNA"/>
</dbReference>
<evidence type="ECO:0000256" key="6">
    <source>
        <dbReference type="RuleBase" id="RU361124"/>
    </source>
</evidence>
<name>A0A067KJ50_JATCU</name>
<keyword evidence="3 6" id="KW-0805">Transcription regulation</keyword>
<dbReference type="PANTHER" id="PTHR14898">
    <property type="entry name" value="ENHANCER OF POLYCOMB"/>
    <property type="match status" value="1"/>
</dbReference>
<dbReference type="Proteomes" id="UP000027138">
    <property type="component" value="Unassembled WGS sequence"/>
</dbReference>
<dbReference type="KEGG" id="jcu:105639237"/>
<dbReference type="GO" id="GO:0006357">
    <property type="term" value="P:regulation of transcription by RNA polymerase II"/>
    <property type="evidence" value="ECO:0007669"/>
    <property type="project" value="InterPro"/>
</dbReference>
<feature type="region of interest" description="Disordered" evidence="7">
    <location>
        <begin position="143"/>
        <end position="274"/>
    </location>
</feature>
<feature type="compositionally biased region" description="Basic residues" evidence="7">
    <location>
        <begin position="232"/>
        <end position="242"/>
    </location>
</feature>
<evidence type="ECO:0000256" key="3">
    <source>
        <dbReference type="ARBA" id="ARBA00023015"/>
    </source>
</evidence>
<dbReference type="STRING" id="180498.A0A067KJ50"/>
<dbReference type="OrthoDB" id="435275at2759"/>
<evidence type="ECO:0000256" key="1">
    <source>
        <dbReference type="ARBA" id="ARBA00004123"/>
    </source>
</evidence>
<evidence type="ECO:0000256" key="2">
    <source>
        <dbReference type="ARBA" id="ARBA00008035"/>
    </source>
</evidence>
<feature type="domain" description="Tudor" evidence="8">
    <location>
        <begin position="372"/>
        <end position="430"/>
    </location>
</feature>
<comment type="similarity">
    <text evidence="2 6">Belongs to the enhancer of polycomb family.</text>
</comment>
<feature type="compositionally biased region" description="Low complexity" evidence="7">
    <location>
        <begin position="508"/>
        <end position="519"/>
    </location>
</feature>
<feature type="compositionally biased region" description="Basic residues" evidence="7">
    <location>
        <begin position="495"/>
        <end position="507"/>
    </location>
</feature>
<dbReference type="InterPro" id="IPR019542">
    <property type="entry name" value="Enhancer_polycomb-like_N"/>
</dbReference>
<dbReference type="InterPro" id="IPR024943">
    <property type="entry name" value="Enhancer_polycomb"/>
</dbReference>
<dbReference type="CDD" id="cd20404">
    <property type="entry name" value="Tudor_Agenet_AtEML-like"/>
    <property type="match status" value="1"/>
</dbReference>
<feature type="compositionally biased region" description="Basic and acidic residues" evidence="7">
    <location>
        <begin position="243"/>
        <end position="268"/>
    </location>
</feature>
<organism evidence="9 10">
    <name type="scientific">Jatropha curcas</name>
    <name type="common">Barbados nut</name>
    <dbReference type="NCBI Taxonomy" id="180498"/>
    <lineage>
        <taxon>Eukaryota</taxon>
        <taxon>Viridiplantae</taxon>
        <taxon>Streptophyta</taxon>
        <taxon>Embryophyta</taxon>
        <taxon>Tracheophyta</taxon>
        <taxon>Spermatophyta</taxon>
        <taxon>Magnoliopsida</taxon>
        <taxon>eudicotyledons</taxon>
        <taxon>Gunneridae</taxon>
        <taxon>Pentapetalae</taxon>
        <taxon>rosids</taxon>
        <taxon>fabids</taxon>
        <taxon>Malpighiales</taxon>
        <taxon>Euphorbiaceae</taxon>
        <taxon>Crotonoideae</taxon>
        <taxon>Jatropheae</taxon>
        <taxon>Jatropha</taxon>
    </lineage>
</organism>